<dbReference type="AlphaFoldDB" id="A0A1I7W5Y6"/>
<organism evidence="4 5">
    <name type="scientific">Heterorhabditis bacteriophora</name>
    <name type="common">Entomopathogenic nematode worm</name>
    <dbReference type="NCBI Taxonomy" id="37862"/>
    <lineage>
        <taxon>Eukaryota</taxon>
        <taxon>Metazoa</taxon>
        <taxon>Ecdysozoa</taxon>
        <taxon>Nematoda</taxon>
        <taxon>Chromadorea</taxon>
        <taxon>Rhabditida</taxon>
        <taxon>Rhabditina</taxon>
        <taxon>Rhabditomorpha</taxon>
        <taxon>Strongyloidea</taxon>
        <taxon>Heterorhabditidae</taxon>
        <taxon>Heterorhabditis</taxon>
    </lineage>
</organism>
<reference evidence="5" key="1">
    <citation type="submission" date="2016-11" db="UniProtKB">
        <authorList>
            <consortium name="WormBaseParasite"/>
        </authorList>
    </citation>
    <scope>IDENTIFICATION</scope>
</reference>
<evidence type="ECO:0000256" key="2">
    <source>
        <dbReference type="ARBA" id="ARBA00022679"/>
    </source>
</evidence>
<keyword evidence="4" id="KW-1185">Reference proteome</keyword>
<name>A0A1I7W5Y6_HETBA</name>
<dbReference type="Pfam" id="PF01234">
    <property type="entry name" value="NNMT_PNMT_TEMT"/>
    <property type="match status" value="1"/>
</dbReference>
<accession>A0A1I7W5Y6</accession>
<proteinExistence type="predicted"/>
<evidence type="ECO:0000256" key="3">
    <source>
        <dbReference type="ARBA" id="ARBA00022691"/>
    </source>
</evidence>
<evidence type="ECO:0000313" key="4">
    <source>
        <dbReference type="Proteomes" id="UP000095283"/>
    </source>
</evidence>
<dbReference type="WBParaSite" id="Hba_00017">
    <property type="protein sequence ID" value="Hba_00017"/>
    <property type="gene ID" value="Hba_00017"/>
</dbReference>
<keyword evidence="3" id="KW-0949">S-adenosyl-L-methionine</keyword>
<dbReference type="Proteomes" id="UP000095283">
    <property type="component" value="Unplaced"/>
</dbReference>
<sequence>MGMSLGPTHHPQDYDTDFDPDAYLQHYFGKESIEDGTRVSLFALPVFAQIMIQTMRVGVLYFLIDEYSRASLVQRFLYYVEKNLETYYIEIINNNNFILFYYNQVDYLFILTITNRHYSPLADCISMIIRGTAASHSYISQLGSSNILSSNLLLSWECSSSAVDIMVSIFTLESACQTYSQYCSSVKNMVIKNSFYEYYEAPSFGWSRYIYIYI</sequence>
<protein>
    <submittedName>
        <fullName evidence="5">Uncharacterized protein</fullName>
    </submittedName>
</protein>
<evidence type="ECO:0000256" key="1">
    <source>
        <dbReference type="ARBA" id="ARBA00022603"/>
    </source>
</evidence>
<keyword evidence="2" id="KW-0808">Transferase</keyword>
<dbReference type="GO" id="GO:0032259">
    <property type="term" value="P:methylation"/>
    <property type="evidence" value="ECO:0007669"/>
    <property type="project" value="UniProtKB-KW"/>
</dbReference>
<dbReference type="GO" id="GO:0008168">
    <property type="term" value="F:methyltransferase activity"/>
    <property type="evidence" value="ECO:0007669"/>
    <property type="project" value="UniProtKB-KW"/>
</dbReference>
<evidence type="ECO:0000313" key="5">
    <source>
        <dbReference type="WBParaSite" id="Hba_00017"/>
    </source>
</evidence>
<dbReference type="InterPro" id="IPR000940">
    <property type="entry name" value="NNMT_TEMT_trans"/>
</dbReference>
<keyword evidence="1" id="KW-0489">Methyltransferase</keyword>